<proteinExistence type="predicted"/>
<evidence type="ECO:0000256" key="1">
    <source>
        <dbReference type="SAM" id="MobiDB-lite"/>
    </source>
</evidence>
<keyword evidence="2" id="KW-0812">Transmembrane</keyword>
<keyword evidence="2" id="KW-0472">Membrane</keyword>
<feature type="compositionally biased region" description="Basic and acidic residues" evidence="1">
    <location>
        <begin position="7"/>
        <end position="20"/>
    </location>
</feature>
<feature type="region of interest" description="Disordered" evidence="1">
    <location>
        <begin position="1"/>
        <end position="61"/>
    </location>
</feature>
<keyword evidence="2" id="KW-1133">Transmembrane helix</keyword>
<feature type="compositionally biased region" description="Basic residues" evidence="1">
    <location>
        <begin position="29"/>
        <end position="41"/>
    </location>
</feature>
<keyword evidence="4" id="KW-1185">Reference proteome</keyword>
<dbReference type="EMBL" id="JANJYJ010000001">
    <property type="protein sequence ID" value="KAK3232006.1"/>
    <property type="molecule type" value="Genomic_DNA"/>
</dbReference>
<comment type="caution">
    <text evidence="3">The sequence shown here is derived from an EMBL/GenBank/DDBJ whole genome shotgun (WGS) entry which is preliminary data.</text>
</comment>
<accession>A0AAE0B8X1</accession>
<sequence length="105" mass="12073">MLRRHELKGEASSRSRRQEVEDLQTGFKSKQKRSRRHRRSRKESSVVVKAEEKSPSSSKQKITAISELGLGRSNGFESLYRVMLGNILIYGLCFGIRFAFGIERI</sequence>
<evidence type="ECO:0000313" key="4">
    <source>
        <dbReference type="Proteomes" id="UP001281410"/>
    </source>
</evidence>
<name>A0AAE0B8X1_9ROSI</name>
<protein>
    <submittedName>
        <fullName evidence="3">Uncharacterized protein</fullName>
    </submittedName>
</protein>
<reference evidence="3" key="1">
    <citation type="journal article" date="2023" name="Plant J.">
        <title>Genome sequences and population genomics provide insights into the demographic history, inbreeding, and mutation load of two 'living fossil' tree species of Dipteronia.</title>
        <authorList>
            <person name="Feng Y."/>
            <person name="Comes H.P."/>
            <person name="Chen J."/>
            <person name="Zhu S."/>
            <person name="Lu R."/>
            <person name="Zhang X."/>
            <person name="Li P."/>
            <person name="Qiu J."/>
            <person name="Olsen K.M."/>
            <person name="Qiu Y."/>
        </authorList>
    </citation>
    <scope>NUCLEOTIDE SEQUENCE</scope>
    <source>
        <strain evidence="3">NBL</strain>
    </source>
</reference>
<evidence type="ECO:0000256" key="2">
    <source>
        <dbReference type="SAM" id="Phobius"/>
    </source>
</evidence>
<feature type="transmembrane region" description="Helical" evidence="2">
    <location>
        <begin position="79"/>
        <end position="100"/>
    </location>
</feature>
<organism evidence="3 4">
    <name type="scientific">Dipteronia sinensis</name>
    <dbReference type="NCBI Taxonomy" id="43782"/>
    <lineage>
        <taxon>Eukaryota</taxon>
        <taxon>Viridiplantae</taxon>
        <taxon>Streptophyta</taxon>
        <taxon>Embryophyta</taxon>
        <taxon>Tracheophyta</taxon>
        <taxon>Spermatophyta</taxon>
        <taxon>Magnoliopsida</taxon>
        <taxon>eudicotyledons</taxon>
        <taxon>Gunneridae</taxon>
        <taxon>Pentapetalae</taxon>
        <taxon>rosids</taxon>
        <taxon>malvids</taxon>
        <taxon>Sapindales</taxon>
        <taxon>Sapindaceae</taxon>
        <taxon>Hippocastanoideae</taxon>
        <taxon>Acereae</taxon>
        <taxon>Dipteronia</taxon>
    </lineage>
</organism>
<dbReference type="Proteomes" id="UP001281410">
    <property type="component" value="Unassembled WGS sequence"/>
</dbReference>
<evidence type="ECO:0000313" key="3">
    <source>
        <dbReference type="EMBL" id="KAK3232006.1"/>
    </source>
</evidence>
<gene>
    <name evidence="3" type="ORF">Dsin_003887</name>
</gene>
<dbReference type="AlphaFoldDB" id="A0AAE0B8X1"/>